<dbReference type="GeneID" id="93861674"/>
<dbReference type="CDD" id="cd18808">
    <property type="entry name" value="SF1_C_Upf1"/>
    <property type="match status" value="1"/>
</dbReference>
<evidence type="ECO:0000256" key="1">
    <source>
        <dbReference type="ARBA" id="ARBA00022741"/>
    </source>
</evidence>
<dbReference type="Pfam" id="PF13604">
    <property type="entry name" value="AAA_30"/>
    <property type="match status" value="1"/>
</dbReference>
<sequence length="901" mass="96490">MSLWLFSAASEPFTYSLDDAIRTHICEIALYEDIRARPAPGADELARRKHETFEAVNRVLGTEPGDVLRLEHSGDEVRDLLGAASLLHLLRNAPELGSRPAPHTFEIHAADQDGSGQSVAAARILPIFRGMLARLEQLARAIREGADSKNIPDVFACGTCDACARLEGAEVQLPAPEQVEADEPDTAEPDRTTEALEGGYPVPAPVESEDEWHLIQQQLDERLQALERAKEPTHFTEDERTLAFALAATNYHRRERAPFWREHMRRLYEPVASWAGSRDCAVFESVQVTSDWQKATVGSGQVRVLRAVALVGEGSALKVGRDKALYVMYEAAHAPARAVDAMESQVNTFRHANPGAYVPRTVARVGFFGAHLLEAAPAEEPVSADGLARVVLVVEERIRVKDEPHEALPVALAPAATVPTVALEQSLQDFARSVDASLPDVLPASEAVGVEGSPGEAIEPATGGVSAAALDILYRRPPRLVTGGSLPTEADFSGEDLPMVRAVHAAVCALDSSYVAVQGPPGSGKTFLGSHVIASLVAAGWRVGVVAQSHAVVENMLAAVVERGLFPAERVAKLAGTSQRPDFPWAEWSRATVQQRCAGGANGEGFVFGGTAWNFSNASLFEQASLDLLVVDEAGQFSLANTLAVARSARNLLLLGDPQQLPQVSSAPHPYPVDISTLSWLSGDAPTVDERFGYFLPVSWRMHPQLCAPVSRLSYGGRLASAPAAALRHLEGRDPGLQVVPVSHRRCTVRSEVEAAEVVRLAQEFVGARWDAGDGAVRALTGDDIVVVAAYNAQVDTIVQHLERAGLRDAQGHGVRVGTVDKFQGQQAPVTVVSLAASNAGASGRGAEFLLSPNRLNVAISRGQWCSVLVCSSTIHRFVPATAQQLAVLGDFMVLCNLSDY</sequence>
<evidence type="ECO:0000256" key="3">
    <source>
        <dbReference type="ARBA" id="ARBA00022806"/>
    </source>
</evidence>
<dbReference type="GO" id="GO:0043139">
    <property type="term" value="F:5'-3' DNA helicase activity"/>
    <property type="evidence" value="ECO:0007669"/>
    <property type="project" value="TreeGrafter"/>
</dbReference>
<dbReference type="InterPro" id="IPR041679">
    <property type="entry name" value="DNA2/NAM7-like_C"/>
</dbReference>
<evidence type="ECO:0000313" key="6">
    <source>
        <dbReference type="Proteomes" id="UP000250241"/>
    </source>
</evidence>
<dbReference type="InterPro" id="IPR050534">
    <property type="entry name" value="Coronavir_polyprotein_1ab"/>
</dbReference>
<evidence type="ECO:0000256" key="4">
    <source>
        <dbReference type="ARBA" id="ARBA00022840"/>
    </source>
</evidence>
<dbReference type="Proteomes" id="UP000250241">
    <property type="component" value="Chromosome"/>
</dbReference>
<keyword evidence="2" id="KW-0378">Hydrolase</keyword>
<dbReference type="GO" id="GO:0005524">
    <property type="term" value="F:ATP binding"/>
    <property type="evidence" value="ECO:0007669"/>
    <property type="project" value="UniProtKB-KW"/>
</dbReference>
<dbReference type="Pfam" id="PF13087">
    <property type="entry name" value="AAA_12"/>
    <property type="match status" value="1"/>
</dbReference>
<dbReference type="EMBL" id="AP017895">
    <property type="protein sequence ID" value="BAV86989.1"/>
    <property type="molecule type" value="Genomic_DNA"/>
</dbReference>
<evidence type="ECO:0000313" key="5">
    <source>
        <dbReference type="EMBL" id="BAV86989.1"/>
    </source>
</evidence>
<keyword evidence="6" id="KW-1185">Reference proteome</keyword>
<dbReference type="SUPFAM" id="SSF52540">
    <property type="entry name" value="P-loop containing nucleoside triphosphate hydrolases"/>
    <property type="match status" value="1"/>
</dbReference>
<dbReference type="Gene3D" id="3.40.50.300">
    <property type="entry name" value="P-loop containing nucleotide triphosphate hydrolases"/>
    <property type="match status" value="2"/>
</dbReference>
<dbReference type="InterPro" id="IPR027417">
    <property type="entry name" value="P-loop_NTPase"/>
</dbReference>
<evidence type="ECO:0000256" key="2">
    <source>
        <dbReference type="ARBA" id="ARBA00022801"/>
    </source>
</evidence>
<dbReference type="GO" id="GO:0016787">
    <property type="term" value="F:hydrolase activity"/>
    <property type="evidence" value="ECO:0007669"/>
    <property type="project" value="UniProtKB-KW"/>
</dbReference>
<dbReference type="PANTHER" id="PTHR43788">
    <property type="entry name" value="DNA2/NAM7 HELICASE FAMILY MEMBER"/>
    <property type="match status" value="1"/>
</dbReference>
<proteinExistence type="predicted"/>
<organism evidence="5 6">
    <name type="scientific">Rothia aeria</name>
    <dbReference type="NCBI Taxonomy" id="172042"/>
    <lineage>
        <taxon>Bacteria</taxon>
        <taxon>Bacillati</taxon>
        <taxon>Actinomycetota</taxon>
        <taxon>Actinomycetes</taxon>
        <taxon>Micrococcales</taxon>
        <taxon>Micrococcaceae</taxon>
        <taxon>Rothia</taxon>
    </lineage>
</organism>
<keyword evidence="3 5" id="KW-0347">Helicase</keyword>
<gene>
    <name evidence="5" type="ORF">RA11412_0690</name>
</gene>
<dbReference type="RefSeq" id="WP_128087361.1">
    <property type="nucleotide sequence ID" value="NZ_CBDEQU010000042.1"/>
</dbReference>
<keyword evidence="1" id="KW-0547">Nucleotide-binding</keyword>
<name>A0A2Z5R270_9MICC</name>
<dbReference type="CDD" id="cd17934">
    <property type="entry name" value="DEXXQc_Upf1-like"/>
    <property type="match status" value="1"/>
</dbReference>
<dbReference type="PANTHER" id="PTHR43788:SF8">
    <property type="entry name" value="DNA-BINDING PROTEIN SMUBP-2"/>
    <property type="match status" value="1"/>
</dbReference>
<keyword evidence="4" id="KW-0067">ATP-binding</keyword>
<accession>A0A2Z5R270</accession>
<dbReference type="InterPro" id="IPR047187">
    <property type="entry name" value="SF1_C_Upf1"/>
</dbReference>
<reference evidence="5 6" key="1">
    <citation type="submission" date="2016-10" db="EMBL/GenBank/DDBJ databases">
        <title>Genome sequence of Rothia aeria strain JCM11412.</title>
        <authorList>
            <person name="Nambu T."/>
        </authorList>
    </citation>
    <scope>NUCLEOTIDE SEQUENCE [LARGE SCALE GENOMIC DNA]</scope>
    <source>
        <strain evidence="5 6">JCM 11412</strain>
    </source>
</reference>
<protein>
    <submittedName>
        <fullName evidence="5">Superfamily I DNA and RNA helicase</fullName>
    </submittedName>
</protein>
<dbReference type="KEGG" id="raj:RA11412_0690"/>
<dbReference type="AlphaFoldDB" id="A0A2Z5R270"/>